<dbReference type="Ensembl" id="ENSGACT00000010145.1">
    <property type="protein sequence ID" value="ENSGACP00000010123.1"/>
    <property type="gene ID" value="ENSGACG00000007634.1"/>
</dbReference>
<dbReference type="Bgee" id="ENSGACG00000007634">
    <property type="expression patterns" value="Expressed in telencephalon and 2 other cell types or tissues"/>
</dbReference>
<evidence type="ECO:0000256" key="1">
    <source>
        <dbReference type="SAM" id="MobiDB-lite"/>
    </source>
</evidence>
<dbReference type="AlphaFoldDB" id="G3NXQ3"/>
<evidence type="ECO:0000313" key="2">
    <source>
        <dbReference type="Ensembl" id="ENSGACP00000010123.1"/>
    </source>
</evidence>
<dbReference type="InParanoid" id="G3NXQ3"/>
<proteinExistence type="predicted"/>
<reference evidence="2" key="2">
    <citation type="submission" date="2024-04" db="UniProtKB">
        <authorList>
            <consortium name="Ensembl"/>
        </authorList>
    </citation>
    <scope>IDENTIFICATION</scope>
</reference>
<organism evidence="2">
    <name type="scientific">Gasterosteus aculeatus</name>
    <name type="common">Three-spined stickleback</name>
    <dbReference type="NCBI Taxonomy" id="69293"/>
    <lineage>
        <taxon>Eukaryota</taxon>
        <taxon>Metazoa</taxon>
        <taxon>Chordata</taxon>
        <taxon>Craniata</taxon>
        <taxon>Vertebrata</taxon>
        <taxon>Euteleostomi</taxon>
        <taxon>Actinopterygii</taxon>
        <taxon>Neopterygii</taxon>
        <taxon>Teleostei</taxon>
        <taxon>Neoteleostei</taxon>
        <taxon>Acanthomorphata</taxon>
        <taxon>Eupercaria</taxon>
        <taxon>Perciformes</taxon>
        <taxon>Cottioidei</taxon>
        <taxon>Gasterosteales</taxon>
        <taxon>Gasterosteidae</taxon>
        <taxon>Gasterosteus</taxon>
    </lineage>
</organism>
<feature type="region of interest" description="Disordered" evidence="1">
    <location>
        <begin position="1"/>
        <end position="22"/>
    </location>
</feature>
<feature type="compositionally biased region" description="Low complexity" evidence="1">
    <location>
        <begin position="13"/>
        <end position="22"/>
    </location>
</feature>
<dbReference type="STRING" id="69293.ENSGACP00000010123"/>
<accession>G3NXQ3</accession>
<protein>
    <submittedName>
        <fullName evidence="2">Uncharacterized protein</fullName>
    </submittedName>
</protein>
<name>G3NXQ3_GASAC</name>
<sequence>MFALTFLPEGIQTSPPSSLLTRPSPLPPSPFIFLHVTHSDLFHCDRLLLSTPFVSQCALLPLLFLLPTAPHPPPPFSVVFSFISPLLSILPSQP</sequence>
<reference evidence="2" key="1">
    <citation type="submission" date="2006-01" db="EMBL/GenBank/DDBJ databases">
        <authorList>
            <person name="Lindblad-Toh K."/>
            <person name="Mauceli E."/>
            <person name="Grabherr M."/>
            <person name="Chang J.L."/>
            <person name="Lander E.S."/>
        </authorList>
    </citation>
    <scope>NUCLEOTIDE SEQUENCE [LARGE SCALE GENOMIC DNA]</scope>
</reference>